<keyword evidence="10 17" id="KW-1133">Transmembrane helix</keyword>
<dbReference type="NCBIfam" id="NF001391">
    <property type="entry name" value="PRK00281.1-5"/>
    <property type="match status" value="1"/>
</dbReference>
<keyword evidence="7 17" id="KW-0378">Hydrolase</keyword>
<gene>
    <name evidence="17" type="primary">uppP</name>
    <name evidence="18" type="ORF">J2Z35_000046</name>
</gene>
<evidence type="ECO:0000256" key="5">
    <source>
        <dbReference type="ARBA" id="ARBA00022475"/>
    </source>
</evidence>
<evidence type="ECO:0000256" key="7">
    <source>
        <dbReference type="ARBA" id="ARBA00022801"/>
    </source>
</evidence>
<keyword evidence="11 17" id="KW-0472">Membrane</keyword>
<keyword evidence="6 17" id="KW-0812">Transmembrane</keyword>
<keyword evidence="19" id="KW-1185">Reference proteome</keyword>
<evidence type="ECO:0000313" key="19">
    <source>
        <dbReference type="Proteomes" id="UP001314903"/>
    </source>
</evidence>
<comment type="function">
    <text evidence="17">Catalyzes the dephosphorylation of undecaprenyl diphosphate (UPP). Confers resistance to bacitracin.</text>
</comment>
<evidence type="ECO:0000256" key="11">
    <source>
        <dbReference type="ARBA" id="ARBA00023136"/>
    </source>
</evidence>
<evidence type="ECO:0000256" key="15">
    <source>
        <dbReference type="ARBA" id="ARBA00032932"/>
    </source>
</evidence>
<dbReference type="HAMAP" id="MF_01006">
    <property type="entry name" value="Undec_diphosphatase"/>
    <property type="match status" value="1"/>
</dbReference>
<evidence type="ECO:0000256" key="2">
    <source>
        <dbReference type="ARBA" id="ARBA00010621"/>
    </source>
</evidence>
<dbReference type="RefSeq" id="WP_209658139.1">
    <property type="nucleotide sequence ID" value="NZ_JAGGLI010000001.1"/>
</dbReference>
<organism evidence="18 19">
    <name type="scientific">Acetoanaerobium pronyense</name>
    <dbReference type="NCBI Taxonomy" id="1482736"/>
    <lineage>
        <taxon>Bacteria</taxon>
        <taxon>Bacillati</taxon>
        <taxon>Bacillota</taxon>
        <taxon>Clostridia</taxon>
        <taxon>Peptostreptococcales</taxon>
        <taxon>Filifactoraceae</taxon>
        <taxon>Acetoanaerobium</taxon>
    </lineage>
</organism>
<evidence type="ECO:0000256" key="1">
    <source>
        <dbReference type="ARBA" id="ARBA00004651"/>
    </source>
</evidence>
<feature type="transmembrane region" description="Helical" evidence="17">
    <location>
        <begin position="251"/>
        <end position="268"/>
    </location>
</feature>
<proteinExistence type="inferred from homology"/>
<comment type="catalytic activity">
    <reaction evidence="16 17">
        <text>di-trans,octa-cis-undecaprenyl diphosphate + H2O = di-trans,octa-cis-undecaprenyl phosphate + phosphate + H(+)</text>
        <dbReference type="Rhea" id="RHEA:28094"/>
        <dbReference type="ChEBI" id="CHEBI:15377"/>
        <dbReference type="ChEBI" id="CHEBI:15378"/>
        <dbReference type="ChEBI" id="CHEBI:43474"/>
        <dbReference type="ChEBI" id="CHEBI:58405"/>
        <dbReference type="ChEBI" id="CHEBI:60392"/>
        <dbReference type="EC" id="3.6.1.27"/>
    </reaction>
</comment>
<evidence type="ECO:0000256" key="12">
    <source>
        <dbReference type="ARBA" id="ARBA00023251"/>
    </source>
</evidence>
<keyword evidence="5 17" id="KW-1003">Cell membrane</keyword>
<protein>
    <recommendedName>
        <fullName evidence="4 17">Undecaprenyl-diphosphatase</fullName>
        <ecNumber evidence="3 17">3.6.1.27</ecNumber>
    </recommendedName>
    <alternativeName>
        <fullName evidence="15 17">Bacitracin resistance protein</fullName>
    </alternativeName>
    <alternativeName>
        <fullName evidence="14 17">Undecaprenyl pyrophosphate phosphatase</fullName>
    </alternativeName>
</protein>
<accession>A0ABS4KES4</accession>
<comment type="similarity">
    <text evidence="2 17">Belongs to the UppP family.</text>
</comment>
<dbReference type="GO" id="GO:0050380">
    <property type="term" value="F:undecaprenyl-diphosphatase activity"/>
    <property type="evidence" value="ECO:0007669"/>
    <property type="project" value="UniProtKB-EC"/>
</dbReference>
<feature type="transmembrane region" description="Helical" evidence="17">
    <location>
        <begin position="84"/>
        <end position="103"/>
    </location>
</feature>
<evidence type="ECO:0000256" key="13">
    <source>
        <dbReference type="ARBA" id="ARBA00023316"/>
    </source>
</evidence>
<keyword evidence="8 17" id="KW-0133">Cell shape</keyword>
<feature type="transmembrane region" description="Helical" evidence="17">
    <location>
        <begin position="109"/>
        <end position="130"/>
    </location>
</feature>
<evidence type="ECO:0000313" key="18">
    <source>
        <dbReference type="EMBL" id="MBP2026257.1"/>
    </source>
</evidence>
<evidence type="ECO:0000256" key="9">
    <source>
        <dbReference type="ARBA" id="ARBA00022984"/>
    </source>
</evidence>
<dbReference type="EMBL" id="JAGGLI010000001">
    <property type="protein sequence ID" value="MBP2026257.1"/>
    <property type="molecule type" value="Genomic_DNA"/>
</dbReference>
<comment type="miscellaneous">
    <text evidence="17">Bacitracin is thought to be involved in the inhibition of peptidoglycan synthesis by sequestering undecaprenyl diphosphate, thereby reducing the pool of lipid carrier available.</text>
</comment>
<keyword evidence="13 17" id="KW-0961">Cell wall biogenesis/degradation</keyword>
<evidence type="ECO:0000256" key="14">
    <source>
        <dbReference type="ARBA" id="ARBA00032707"/>
    </source>
</evidence>
<dbReference type="NCBIfam" id="NF001390">
    <property type="entry name" value="PRK00281.1-4"/>
    <property type="match status" value="1"/>
</dbReference>
<dbReference type="PANTHER" id="PTHR30622:SF3">
    <property type="entry name" value="UNDECAPRENYL-DIPHOSPHATASE"/>
    <property type="match status" value="1"/>
</dbReference>
<reference evidence="18 19" key="1">
    <citation type="submission" date="2021-03" db="EMBL/GenBank/DDBJ databases">
        <title>Genomic Encyclopedia of Type Strains, Phase IV (KMG-IV): sequencing the most valuable type-strain genomes for metagenomic binning, comparative biology and taxonomic classification.</title>
        <authorList>
            <person name="Goeker M."/>
        </authorList>
    </citation>
    <scope>NUCLEOTIDE SEQUENCE [LARGE SCALE GENOMIC DNA]</scope>
    <source>
        <strain evidence="18 19">DSM 27512</strain>
    </source>
</reference>
<evidence type="ECO:0000256" key="16">
    <source>
        <dbReference type="ARBA" id="ARBA00047594"/>
    </source>
</evidence>
<dbReference type="NCBIfam" id="TIGR00753">
    <property type="entry name" value="undec_PP_bacA"/>
    <property type="match status" value="1"/>
</dbReference>
<evidence type="ECO:0000256" key="17">
    <source>
        <dbReference type="HAMAP-Rule" id="MF_01006"/>
    </source>
</evidence>
<comment type="subcellular location">
    <subcellularLocation>
        <location evidence="1 17">Cell membrane</location>
        <topology evidence="1 17">Multi-pass membrane protein</topology>
    </subcellularLocation>
</comment>
<dbReference type="EC" id="3.6.1.27" evidence="3 17"/>
<evidence type="ECO:0000256" key="3">
    <source>
        <dbReference type="ARBA" id="ARBA00012374"/>
    </source>
</evidence>
<keyword evidence="12 17" id="KW-0046">Antibiotic resistance</keyword>
<dbReference type="NCBIfam" id="NF001389">
    <property type="entry name" value="PRK00281.1-2"/>
    <property type="match status" value="1"/>
</dbReference>
<evidence type="ECO:0000256" key="4">
    <source>
        <dbReference type="ARBA" id="ARBA00021581"/>
    </source>
</evidence>
<feature type="transmembrane region" description="Helical" evidence="17">
    <location>
        <begin position="42"/>
        <end position="63"/>
    </location>
</feature>
<dbReference type="Pfam" id="PF02673">
    <property type="entry name" value="BacA"/>
    <property type="match status" value="1"/>
</dbReference>
<feature type="transmembrane region" description="Helical" evidence="17">
    <location>
        <begin position="7"/>
        <end position="30"/>
    </location>
</feature>
<keyword evidence="9 17" id="KW-0573">Peptidoglycan synthesis</keyword>
<comment type="caution">
    <text evidence="18">The sequence shown here is derived from an EMBL/GenBank/DDBJ whole genome shotgun (WGS) entry which is preliminary data.</text>
</comment>
<feature type="transmembrane region" description="Helical" evidence="17">
    <location>
        <begin position="183"/>
        <end position="205"/>
    </location>
</feature>
<evidence type="ECO:0000256" key="10">
    <source>
        <dbReference type="ARBA" id="ARBA00022989"/>
    </source>
</evidence>
<feature type="transmembrane region" description="Helical" evidence="17">
    <location>
        <begin position="217"/>
        <end position="239"/>
    </location>
</feature>
<dbReference type="InterPro" id="IPR003824">
    <property type="entry name" value="UppP"/>
</dbReference>
<dbReference type="PANTHER" id="PTHR30622">
    <property type="entry name" value="UNDECAPRENYL-DIPHOSPHATASE"/>
    <property type="match status" value="1"/>
</dbReference>
<name>A0ABS4KES4_9FIRM</name>
<sequence length="269" mass="30273">MMDIIKVIILSIVEGVTEFVPVSSTGHLILANEFVALEPASFANNFNVIIQLGAIMAVVVLYFEKLNPFDKKKGKTERQMTFNVWKKVIVGVLPAMVLGLLFDDIIDEYLFNVTVVALALFIWGLVIVLIEKREKPAKFNTVYDITYRTAFTIGLVQCLAMVPGTSRSAATIIGGMLVGASRVAAAEFSFFLAIPTMFGATFLRLYKNGLVFTSWEWFLLAFGSVLSFIVSLIVIRVFLDYIKKHDFKIFGYYRMILSVVFMAYFLFIK</sequence>
<evidence type="ECO:0000256" key="6">
    <source>
        <dbReference type="ARBA" id="ARBA00022692"/>
    </source>
</evidence>
<dbReference type="Proteomes" id="UP001314903">
    <property type="component" value="Unassembled WGS sequence"/>
</dbReference>
<evidence type="ECO:0000256" key="8">
    <source>
        <dbReference type="ARBA" id="ARBA00022960"/>
    </source>
</evidence>